<proteinExistence type="predicted"/>
<feature type="region of interest" description="Disordered" evidence="8">
    <location>
        <begin position="633"/>
        <end position="698"/>
    </location>
</feature>
<feature type="transmembrane region" description="Helical" evidence="9">
    <location>
        <begin position="468"/>
        <end position="489"/>
    </location>
</feature>
<dbReference type="AlphaFoldDB" id="A0A9E7AFH5"/>
<feature type="transmembrane region" description="Helical" evidence="9">
    <location>
        <begin position="334"/>
        <end position="354"/>
    </location>
</feature>
<keyword evidence="3 9" id="KW-0812">Transmembrane</keyword>
<dbReference type="GO" id="GO:0008360">
    <property type="term" value="P:regulation of cell shape"/>
    <property type="evidence" value="ECO:0007669"/>
    <property type="project" value="UniProtKB-KW"/>
</dbReference>
<feature type="transmembrane region" description="Helical" evidence="9">
    <location>
        <begin position="405"/>
        <end position="427"/>
    </location>
</feature>
<evidence type="ECO:0000256" key="2">
    <source>
        <dbReference type="ARBA" id="ARBA00022475"/>
    </source>
</evidence>
<comment type="subcellular location">
    <subcellularLocation>
        <location evidence="1">Cell membrane</location>
        <topology evidence="1">Multi-pass membrane protein</topology>
    </subcellularLocation>
</comment>
<feature type="transmembrane region" description="Helical" evidence="9">
    <location>
        <begin position="90"/>
        <end position="117"/>
    </location>
</feature>
<dbReference type="GO" id="GO:0009252">
    <property type="term" value="P:peptidoglycan biosynthetic process"/>
    <property type="evidence" value="ECO:0007669"/>
    <property type="project" value="UniProtKB-KW"/>
</dbReference>
<dbReference type="PRINTS" id="PR01806">
    <property type="entry name" value="VIRFACTRMVIN"/>
</dbReference>
<evidence type="ECO:0000256" key="1">
    <source>
        <dbReference type="ARBA" id="ARBA00004651"/>
    </source>
</evidence>
<evidence type="ECO:0000256" key="9">
    <source>
        <dbReference type="SAM" id="Phobius"/>
    </source>
</evidence>
<feature type="transmembrane region" description="Helical" evidence="9">
    <location>
        <begin position="159"/>
        <end position="181"/>
    </location>
</feature>
<dbReference type="GO" id="GO:0015648">
    <property type="term" value="F:lipid-linked peptidoglycan transporter activity"/>
    <property type="evidence" value="ECO:0007669"/>
    <property type="project" value="TreeGrafter"/>
</dbReference>
<dbReference type="CDD" id="cd13123">
    <property type="entry name" value="MATE_MurJ_like"/>
    <property type="match status" value="1"/>
</dbReference>
<dbReference type="GO" id="GO:0034204">
    <property type="term" value="P:lipid translocation"/>
    <property type="evidence" value="ECO:0007669"/>
    <property type="project" value="TreeGrafter"/>
</dbReference>
<name>A0A9E7AFH5_9ACTO</name>
<dbReference type="PANTHER" id="PTHR47019">
    <property type="entry name" value="LIPID II FLIPPASE MURJ"/>
    <property type="match status" value="1"/>
</dbReference>
<feature type="transmembrane region" description="Helical" evidence="9">
    <location>
        <begin position="56"/>
        <end position="78"/>
    </location>
</feature>
<keyword evidence="6 9" id="KW-1133">Transmembrane helix</keyword>
<gene>
    <name evidence="10" type="ORF">M3I41_09010</name>
</gene>
<dbReference type="Proteomes" id="UP000830236">
    <property type="component" value="Chromosome"/>
</dbReference>
<keyword evidence="4" id="KW-0133">Cell shape</keyword>
<keyword evidence="7 9" id="KW-0472">Membrane</keyword>
<evidence type="ECO:0000256" key="6">
    <source>
        <dbReference type="ARBA" id="ARBA00022989"/>
    </source>
</evidence>
<dbReference type="InterPro" id="IPR004268">
    <property type="entry name" value="MurJ"/>
</dbReference>
<evidence type="ECO:0000313" key="10">
    <source>
        <dbReference type="EMBL" id="UQF79686.1"/>
    </source>
</evidence>
<feature type="transmembrane region" description="Helical" evidence="9">
    <location>
        <begin position="374"/>
        <end position="393"/>
    </location>
</feature>
<feature type="transmembrane region" description="Helical" evidence="9">
    <location>
        <begin position="1071"/>
        <end position="1093"/>
    </location>
</feature>
<dbReference type="Gene3D" id="1.10.510.10">
    <property type="entry name" value="Transferase(Phosphotransferase) domain 1"/>
    <property type="match status" value="1"/>
</dbReference>
<feature type="transmembrane region" description="Helical" evidence="9">
    <location>
        <begin position="287"/>
        <end position="313"/>
    </location>
</feature>
<dbReference type="KEGG" id="agh:M3I41_09010"/>
<accession>A0A9E7AFH5</accession>
<dbReference type="EMBL" id="CP097095">
    <property type="protein sequence ID" value="UQF79686.1"/>
    <property type="molecule type" value="Genomic_DNA"/>
</dbReference>
<dbReference type="PANTHER" id="PTHR47019:SF1">
    <property type="entry name" value="LIPID II FLIPPASE MURJ"/>
    <property type="match status" value="1"/>
</dbReference>
<feature type="compositionally biased region" description="Pro residues" evidence="8">
    <location>
        <begin position="676"/>
        <end position="685"/>
    </location>
</feature>
<feature type="transmembrane region" description="Helical" evidence="9">
    <location>
        <begin position="245"/>
        <end position="267"/>
    </location>
</feature>
<evidence type="ECO:0000256" key="8">
    <source>
        <dbReference type="SAM" id="MobiDB-lite"/>
    </source>
</evidence>
<evidence type="ECO:0000313" key="11">
    <source>
        <dbReference type="Proteomes" id="UP000830236"/>
    </source>
</evidence>
<feature type="transmembrane region" description="Helical" evidence="9">
    <location>
        <begin position="129"/>
        <end position="147"/>
    </location>
</feature>
<dbReference type="InterPro" id="IPR051050">
    <property type="entry name" value="Lipid_II_flippase_MurJ/MviN"/>
</dbReference>
<keyword evidence="5" id="KW-0573">Peptidoglycan synthesis</keyword>
<evidence type="ECO:0000256" key="7">
    <source>
        <dbReference type="ARBA" id="ARBA00023136"/>
    </source>
</evidence>
<reference evidence="10" key="1">
    <citation type="submission" date="2022-05" db="EMBL/GenBank/DDBJ databases">
        <title>Using nanopore sequencing to obtain complete genomes from saliva samples.</title>
        <authorList>
            <person name="Baker J.L."/>
        </authorList>
    </citation>
    <scope>NUCLEOTIDE SEQUENCE</scope>
    <source>
        <strain evidence="10">JCVI-JB-Ag32</strain>
    </source>
</reference>
<keyword evidence="2" id="KW-1003">Cell membrane</keyword>
<dbReference type="SUPFAM" id="SSF56112">
    <property type="entry name" value="Protein kinase-like (PK-like)"/>
    <property type="match status" value="1"/>
</dbReference>
<feature type="transmembrane region" description="Helical" evidence="9">
    <location>
        <begin position="433"/>
        <end position="456"/>
    </location>
</feature>
<protein>
    <submittedName>
        <fullName evidence="10">Murein biosynthesis integral membrane protein MurJ</fullName>
    </submittedName>
</protein>
<feature type="compositionally biased region" description="Low complexity" evidence="8">
    <location>
        <begin position="646"/>
        <end position="675"/>
    </location>
</feature>
<sequence>MAKAPTLARSSAVMFMGTLASRMLGLVRNAMLVAALGATGSGAADAFTVANNAPTMIYNLLAAGVLNAILVPQIVRALRQKAGEEFINRLITTAGALLAVVTGVLTVAATIVVTIYGSQLGQWHGLATAFAYWCLPQIFFYGLYALWGQVLNAKNNFGPYMWAPVLNNIISIVSLAAYLFIYGEYSGGGSPADWDFTRTAVIAGTSTLGIAIQALVLYIPLVRTGFKPRLVWGLRGSGLGQVSKVALWAVFGLIVVELSTLVVYNLGTAALSASELPEYAHTVVPSTVIYTNAQMIFMLPQSLVTTSIIVALFTRMSEKAAAGDAEGVKDDLSLGLRTIAIFTTLFSAGIFVLAGPAMQVFVPTLRPEEVSASAAVLMMLAIGIVPQGLWATMQRVMLAYNDTKRMLWADVPVGLSQIIICAAAYMFAPATWWMILAALGSAASQATGSIIIVFLLRKHLPHMDIRRVSTTYALLGLAVAPAVVAGYLVRYGLNLIHINSGFSDSLAQILIVAPIMTLVYLLTARALRVEELNNIARPVTSVVRKVASLLPAPIAKVLNKGAAALVTPPAYKSESVPLKYSDVIAEGEVIHAAATDVVSDQATGKVTVAESTPATLAAAKDATAAARDAVDDAATKGSAKNSIKGATSTSVSDTSKTSSSASKSLGTIANAAPAAAIPPIPPPPASSGADTPAPSIPMQPEAENLVQSFPIGSGRYHLCGNLPTSLPHVRRYHGIDTILDQPVAVYVLTEAVRNQVEVLESAQRAALATDPRLVRVRDVELEPAFIVTDPVEGVSFDRLIEDGLEVEQARSIIGEVASALDNASRRGLHHLCLSTEDIRVTADGKVRVFGLSYESALRHVKIDRDEHGLLAYDITDAKALLDLLYYGLTKRWPGKRTGIPSAPMTGGHPVSPATINPQVPADLDEIFAQQYSGRPIRSAAALVTALGTWQPVKGSQLPVAQPTEFTTKQLEEGVEGLEAVKGLIKNTRIKTTQLASRVGNSVREDIKAASDAIPAAPGPGREVDLSDLSDIISMPTMPATKEALDAPRPMPSKEENEAEYIQYKERSRTSWALLAALALVVILAVVFAFSNLLGLSNVSFDEDDGPAASTVPTVTSTQGQ</sequence>
<feature type="transmembrane region" description="Helical" evidence="9">
    <location>
        <begin position="509"/>
        <end position="527"/>
    </location>
</feature>
<feature type="transmembrane region" description="Helical" evidence="9">
    <location>
        <begin position="201"/>
        <end position="224"/>
    </location>
</feature>
<evidence type="ECO:0000256" key="5">
    <source>
        <dbReference type="ARBA" id="ARBA00022984"/>
    </source>
</evidence>
<evidence type="ECO:0000256" key="4">
    <source>
        <dbReference type="ARBA" id="ARBA00022960"/>
    </source>
</evidence>
<dbReference type="InterPro" id="IPR011009">
    <property type="entry name" value="Kinase-like_dom_sf"/>
</dbReference>
<evidence type="ECO:0000256" key="3">
    <source>
        <dbReference type="ARBA" id="ARBA00022692"/>
    </source>
</evidence>
<organism evidence="10 11">
    <name type="scientific">Actinomyces graevenitzii</name>
    <dbReference type="NCBI Taxonomy" id="55565"/>
    <lineage>
        <taxon>Bacteria</taxon>
        <taxon>Bacillati</taxon>
        <taxon>Actinomycetota</taxon>
        <taxon>Actinomycetes</taxon>
        <taxon>Actinomycetales</taxon>
        <taxon>Actinomycetaceae</taxon>
        <taxon>Actinomyces</taxon>
    </lineage>
</organism>
<dbReference type="GO" id="GO:0005886">
    <property type="term" value="C:plasma membrane"/>
    <property type="evidence" value="ECO:0007669"/>
    <property type="project" value="UniProtKB-SubCell"/>
</dbReference>
<dbReference type="Pfam" id="PF03023">
    <property type="entry name" value="MurJ"/>
    <property type="match status" value="1"/>
</dbReference>